<organism evidence="3 4">
    <name type="scientific">Nonomuraea marmarensis</name>
    <dbReference type="NCBI Taxonomy" id="3351344"/>
    <lineage>
        <taxon>Bacteria</taxon>
        <taxon>Bacillati</taxon>
        <taxon>Actinomycetota</taxon>
        <taxon>Actinomycetes</taxon>
        <taxon>Streptosporangiales</taxon>
        <taxon>Streptosporangiaceae</taxon>
        <taxon>Nonomuraea</taxon>
    </lineage>
</organism>
<sequence>MSRIFPQLTSPSLPRVRGRILAAAALTALAGLTVAGLSATPAGAATGAGVMQQIAIDKDYAEETAKLALLTALRDAGKPDRPDAVQRSLDGLVKNDKFPAALATVRDANGRTRYYTSGVADLKTKAKVPYNGQVRIASNTKMFTATVVLQLVGEGKIDLDAPIETYLPKLVRGKGLDGRKITVRQILQHTSGLADYDVQIVGQDYGKVQHTSFEPRQLLDAALPQGALFAPGAGWSYSNANYVLAGLIIEKVTGRPVGAEITTRIIKRIGLRHTYWPAKGDQSIRERHPHGYFPTAAGPMTDVTEQDPSMAWAAGQLIATPGDVNRFMIALLDGKLLKPQQLKQMQTTVAAPNFDATGGARYGLGLASIKLSCGGSAWTHGGNAPGYVTDNAVTEDGRAATIAVTAPATTLPAAKRIEAAVDTALCK</sequence>
<keyword evidence="1" id="KW-0732">Signal</keyword>
<feature type="domain" description="Beta-lactamase-related" evidence="2">
    <location>
        <begin position="89"/>
        <end position="406"/>
    </location>
</feature>
<keyword evidence="3" id="KW-0378">Hydrolase</keyword>
<evidence type="ECO:0000313" key="4">
    <source>
        <dbReference type="Proteomes" id="UP001603978"/>
    </source>
</evidence>
<feature type="signal peptide" evidence="1">
    <location>
        <begin position="1"/>
        <end position="44"/>
    </location>
</feature>
<keyword evidence="4" id="KW-1185">Reference proteome</keyword>
<accession>A0ABW7A8H8</accession>
<dbReference type="EC" id="3.-.-.-" evidence="3"/>
<dbReference type="PANTHER" id="PTHR46825:SF7">
    <property type="entry name" value="D-ALANYL-D-ALANINE CARBOXYPEPTIDASE"/>
    <property type="match status" value="1"/>
</dbReference>
<dbReference type="Pfam" id="PF00144">
    <property type="entry name" value="Beta-lactamase"/>
    <property type="match status" value="1"/>
</dbReference>
<reference evidence="3 4" key="1">
    <citation type="submission" date="2024-10" db="EMBL/GenBank/DDBJ databases">
        <authorList>
            <person name="Topkara A.R."/>
            <person name="Saygin H."/>
        </authorList>
    </citation>
    <scope>NUCLEOTIDE SEQUENCE [LARGE SCALE GENOMIC DNA]</scope>
    <source>
        <strain evidence="3 4">M3C6</strain>
    </source>
</reference>
<dbReference type="Proteomes" id="UP001603978">
    <property type="component" value="Unassembled WGS sequence"/>
</dbReference>
<feature type="chain" id="PRO_5046323636" evidence="1">
    <location>
        <begin position="45"/>
        <end position="427"/>
    </location>
</feature>
<dbReference type="SUPFAM" id="SSF56601">
    <property type="entry name" value="beta-lactamase/transpeptidase-like"/>
    <property type="match status" value="1"/>
</dbReference>
<dbReference type="InterPro" id="IPR050491">
    <property type="entry name" value="AmpC-like"/>
</dbReference>
<protein>
    <submittedName>
        <fullName evidence="3">Serine hydrolase domain-containing protein</fullName>
        <ecNumber evidence="3">3.-.-.-</ecNumber>
    </submittedName>
</protein>
<evidence type="ECO:0000256" key="1">
    <source>
        <dbReference type="SAM" id="SignalP"/>
    </source>
</evidence>
<name>A0ABW7A8H8_9ACTN</name>
<gene>
    <name evidence="3" type="ORF">ACFLIM_05610</name>
</gene>
<evidence type="ECO:0000259" key="2">
    <source>
        <dbReference type="Pfam" id="PF00144"/>
    </source>
</evidence>
<dbReference type="PANTHER" id="PTHR46825">
    <property type="entry name" value="D-ALANYL-D-ALANINE-CARBOXYPEPTIDASE/ENDOPEPTIDASE AMPH"/>
    <property type="match status" value="1"/>
</dbReference>
<dbReference type="GO" id="GO:0016787">
    <property type="term" value="F:hydrolase activity"/>
    <property type="evidence" value="ECO:0007669"/>
    <property type="project" value="UniProtKB-KW"/>
</dbReference>
<proteinExistence type="predicted"/>
<dbReference type="EMBL" id="JBICRM010000003">
    <property type="protein sequence ID" value="MFG1702652.1"/>
    <property type="molecule type" value="Genomic_DNA"/>
</dbReference>
<comment type="caution">
    <text evidence="3">The sequence shown here is derived from an EMBL/GenBank/DDBJ whole genome shotgun (WGS) entry which is preliminary data.</text>
</comment>
<dbReference type="InterPro" id="IPR001466">
    <property type="entry name" value="Beta-lactam-related"/>
</dbReference>
<dbReference type="RefSeq" id="WP_393162611.1">
    <property type="nucleotide sequence ID" value="NZ_JBICRM010000003.1"/>
</dbReference>
<evidence type="ECO:0000313" key="3">
    <source>
        <dbReference type="EMBL" id="MFG1702652.1"/>
    </source>
</evidence>
<dbReference type="Gene3D" id="3.40.710.10">
    <property type="entry name" value="DD-peptidase/beta-lactamase superfamily"/>
    <property type="match status" value="1"/>
</dbReference>
<dbReference type="InterPro" id="IPR012338">
    <property type="entry name" value="Beta-lactam/transpept-like"/>
</dbReference>